<feature type="transmembrane region" description="Helical" evidence="6">
    <location>
        <begin position="176"/>
        <end position="194"/>
    </location>
</feature>
<keyword evidence="4 6" id="KW-0472">Membrane</keyword>
<evidence type="ECO:0000256" key="4">
    <source>
        <dbReference type="ARBA" id="ARBA00023136"/>
    </source>
</evidence>
<evidence type="ECO:0000259" key="7">
    <source>
        <dbReference type="PROSITE" id="PS50893"/>
    </source>
</evidence>
<dbReference type="SUPFAM" id="SSF52540">
    <property type="entry name" value="P-loop containing nucleoside triphosphate hydrolases"/>
    <property type="match status" value="1"/>
</dbReference>
<organism evidence="9 10">
    <name type="scientific">Dietzia maris</name>
    <dbReference type="NCBI Taxonomy" id="37915"/>
    <lineage>
        <taxon>Bacteria</taxon>
        <taxon>Bacillati</taxon>
        <taxon>Actinomycetota</taxon>
        <taxon>Actinomycetes</taxon>
        <taxon>Mycobacteriales</taxon>
        <taxon>Dietziaceae</taxon>
        <taxon>Dietzia</taxon>
    </lineage>
</organism>
<gene>
    <name evidence="9" type="ORF">QYF62_09505</name>
</gene>
<feature type="transmembrane region" description="Helical" evidence="6">
    <location>
        <begin position="38"/>
        <end position="69"/>
    </location>
</feature>
<dbReference type="PANTHER" id="PTHR43394">
    <property type="entry name" value="ATP-DEPENDENT PERMEASE MDL1, MITOCHONDRIAL"/>
    <property type="match status" value="1"/>
</dbReference>
<keyword evidence="9" id="KW-0067">ATP-binding</keyword>
<keyword evidence="2 6" id="KW-0812">Transmembrane</keyword>
<keyword evidence="3 6" id="KW-1133">Transmembrane helix</keyword>
<dbReference type="InterPro" id="IPR011527">
    <property type="entry name" value="ABC1_TM_dom"/>
</dbReference>
<evidence type="ECO:0000259" key="8">
    <source>
        <dbReference type="PROSITE" id="PS50929"/>
    </source>
</evidence>
<evidence type="ECO:0000256" key="6">
    <source>
        <dbReference type="SAM" id="Phobius"/>
    </source>
</evidence>
<name>A0ABT8H1F1_9ACTN</name>
<keyword evidence="10" id="KW-1185">Reference proteome</keyword>
<feature type="region of interest" description="Disordered" evidence="5">
    <location>
        <begin position="1"/>
        <end position="21"/>
    </location>
</feature>
<dbReference type="InterPro" id="IPR027417">
    <property type="entry name" value="P-loop_NTPase"/>
</dbReference>
<feature type="compositionally biased region" description="Polar residues" evidence="5">
    <location>
        <begin position="1"/>
        <end position="10"/>
    </location>
</feature>
<dbReference type="Pfam" id="PF00664">
    <property type="entry name" value="ABC_membrane"/>
    <property type="match status" value="1"/>
</dbReference>
<feature type="transmembrane region" description="Helical" evidence="6">
    <location>
        <begin position="267"/>
        <end position="285"/>
    </location>
</feature>
<protein>
    <submittedName>
        <fullName evidence="9">ABC transporter ATP-binding protein</fullName>
    </submittedName>
</protein>
<feature type="compositionally biased region" description="Low complexity" evidence="5">
    <location>
        <begin position="12"/>
        <end position="21"/>
    </location>
</feature>
<dbReference type="GO" id="GO:0005524">
    <property type="term" value="F:ATP binding"/>
    <property type="evidence" value="ECO:0007669"/>
    <property type="project" value="UniProtKB-KW"/>
</dbReference>
<feature type="transmembrane region" description="Helical" evidence="6">
    <location>
        <begin position="75"/>
        <end position="94"/>
    </location>
</feature>
<feature type="domain" description="ABC transporter" evidence="7">
    <location>
        <begin position="326"/>
        <end position="614"/>
    </location>
</feature>
<feature type="domain" description="ABC transmembrane type-1" evidence="8">
    <location>
        <begin position="42"/>
        <end position="320"/>
    </location>
</feature>
<feature type="transmembrane region" description="Helical" evidence="6">
    <location>
        <begin position="153"/>
        <end position="170"/>
    </location>
</feature>
<evidence type="ECO:0000256" key="2">
    <source>
        <dbReference type="ARBA" id="ARBA00022692"/>
    </source>
</evidence>
<dbReference type="Gene3D" id="1.20.1560.10">
    <property type="entry name" value="ABC transporter type 1, transmembrane domain"/>
    <property type="match status" value="1"/>
</dbReference>
<reference evidence="9 10" key="1">
    <citation type="submission" date="2023-07" db="EMBL/GenBank/DDBJ databases">
        <title>Strategy for survival of the halotoleranting strain Dietzia MX2 from the Yakshinskoe mineral salts deposit.</title>
        <authorList>
            <person name="Kharitonova M.A."/>
            <person name="Kupriyanova-Ashina F.G."/>
            <person name="Shakirov T.R."/>
            <person name="Vafina M.S."/>
            <person name="Ilinskaya O.N."/>
        </authorList>
    </citation>
    <scope>NUCLEOTIDE SEQUENCE [LARGE SCALE GENOMIC DNA]</scope>
    <source>
        <strain evidence="9 10">MX2</strain>
    </source>
</reference>
<dbReference type="RefSeq" id="WP_301162574.1">
    <property type="nucleotide sequence ID" value="NZ_JAUHTB010000010.1"/>
</dbReference>
<dbReference type="PANTHER" id="PTHR43394:SF1">
    <property type="entry name" value="ATP-BINDING CASSETTE SUB-FAMILY B MEMBER 10, MITOCHONDRIAL"/>
    <property type="match status" value="1"/>
</dbReference>
<dbReference type="InterPro" id="IPR036640">
    <property type="entry name" value="ABC1_TM_sf"/>
</dbReference>
<evidence type="ECO:0000313" key="9">
    <source>
        <dbReference type="EMBL" id="MDN4506291.1"/>
    </source>
</evidence>
<feature type="compositionally biased region" description="Basic and acidic residues" evidence="5">
    <location>
        <begin position="438"/>
        <end position="453"/>
    </location>
</feature>
<dbReference type="InterPro" id="IPR003439">
    <property type="entry name" value="ABC_transporter-like_ATP-bd"/>
</dbReference>
<accession>A0ABT8H1F1</accession>
<dbReference type="PROSITE" id="PS00211">
    <property type="entry name" value="ABC_TRANSPORTER_1"/>
    <property type="match status" value="1"/>
</dbReference>
<feature type="region of interest" description="Disordered" evidence="5">
    <location>
        <begin position="438"/>
        <end position="476"/>
    </location>
</feature>
<proteinExistence type="predicted"/>
<evidence type="ECO:0000256" key="1">
    <source>
        <dbReference type="ARBA" id="ARBA00004651"/>
    </source>
</evidence>
<dbReference type="Gene3D" id="3.40.50.300">
    <property type="entry name" value="P-loop containing nucleotide triphosphate hydrolases"/>
    <property type="match status" value="1"/>
</dbReference>
<dbReference type="CDD" id="cd07346">
    <property type="entry name" value="ABC_6TM_exporters"/>
    <property type="match status" value="1"/>
</dbReference>
<evidence type="ECO:0000313" key="10">
    <source>
        <dbReference type="Proteomes" id="UP001172702"/>
    </source>
</evidence>
<dbReference type="EMBL" id="JAUHTB010000010">
    <property type="protein sequence ID" value="MDN4506291.1"/>
    <property type="molecule type" value="Genomic_DNA"/>
</dbReference>
<comment type="subcellular location">
    <subcellularLocation>
        <location evidence="1">Cell membrane</location>
        <topology evidence="1">Multi-pass membrane protein</topology>
    </subcellularLocation>
</comment>
<dbReference type="Proteomes" id="UP001172702">
    <property type="component" value="Unassembled WGS sequence"/>
</dbReference>
<dbReference type="PROSITE" id="PS50893">
    <property type="entry name" value="ABC_TRANSPORTER_2"/>
    <property type="match status" value="1"/>
</dbReference>
<dbReference type="PROSITE" id="PS50929">
    <property type="entry name" value="ABC_TM1F"/>
    <property type="match status" value="1"/>
</dbReference>
<sequence>MSAPMSTRRQSAGAPTPADAPTTANGLLLRAVRRRRHLVVPGLVLMTLWQLCEALVPIAIGVIVDVAIIPLDRWALLWSVVGLVALFTVLSLGYRFGARMSNRALQEEAHDLRVEVTRVPLTRRRAMDGASSGDVLSVCSADADVAALVFRQIALGGSAVISIVGISVYLLWTDWLVGLIVLIGVPLSLVLVALPSRAISRHSTAQQAAIGRASSRATDIMAGLRVLKAGGGERWAAEQYRTASEEAAAAGIVTAERTGRVQGIGSLGMAVVLALVLLAAGYRVLAGEMEIGTLVSVLGVAVFFEEPVRMITQMVSISARSHGAAQRLVDLLGSAPVDDSGDEVPAGARLEVRGLALPDGRSFDLEVADGKVVALVADQPAAANAITLAIAGHGDGADAVLVGGHRRSHLAPAIAEHLVAAPHRVDLFVGTIRSNIAMKHDGPGHDGPGHDGPRGGGSGHGGPGDDDELGESGASGEAATPISHEVLRASAVAEIIEHLPDGLDHAVQEGGRNLSGGQRQRIALARALHADPDVLALHEPTSAVDAVTEWEIAQAVRGLRTSRPRQATLIVTSSPPFLATADRVVHLPRSGEARSGTHLELREASASYRTAVDR</sequence>
<dbReference type="Pfam" id="PF00005">
    <property type="entry name" value="ABC_tran"/>
    <property type="match status" value="1"/>
</dbReference>
<dbReference type="InterPro" id="IPR017871">
    <property type="entry name" value="ABC_transporter-like_CS"/>
</dbReference>
<dbReference type="SUPFAM" id="SSF90123">
    <property type="entry name" value="ABC transporter transmembrane region"/>
    <property type="match status" value="1"/>
</dbReference>
<evidence type="ECO:0000256" key="3">
    <source>
        <dbReference type="ARBA" id="ARBA00022989"/>
    </source>
</evidence>
<keyword evidence="9" id="KW-0547">Nucleotide-binding</keyword>
<dbReference type="InterPro" id="IPR039421">
    <property type="entry name" value="Type_1_exporter"/>
</dbReference>
<evidence type="ECO:0000256" key="5">
    <source>
        <dbReference type="SAM" id="MobiDB-lite"/>
    </source>
</evidence>
<comment type="caution">
    <text evidence="9">The sequence shown here is derived from an EMBL/GenBank/DDBJ whole genome shotgun (WGS) entry which is preliminary data.</text>
</comment>